<sequence>MSTTIICIAFAHIIFLLCCTDEAMGRHYPVLPSAPSTALPKAAAVADYVTVNPGLKPHKQRVFHRREVNNCMPKGFHRSSAPSRYVNYQTLGSFRCFSDTHSRKH</sequence>
<evidence type="ECO:0008006" key="4">
    <source>
        <dbReference type="Google" id="ProtNLM"/>
    </source>
</evidence>
<reference evidence="2 3" key="1">
    <citation type="journal article" date="2013" name="Proc. Natl. Acad. Sci. U.S.A.">
        <title>Fine-scale variation in meiotic recombination in Mimulus inferred from population shotgun sequencing.</title>
        <authorList>
            <person name="Hellsten U."/>
            <person name="Wright K.M."/>
            <person name="Jenkins J."/>
            <person name="Shu S."/>
            <person name="Yuan Y."/>
            <person name="Wessler S.R."/>
            <person name="Schmutz J."/>
            <person name="Willis J.H."/>
            <person name="Rokhsar D.S."/>
        </authorList>
    </citation>
    <scope>NUCLEOTIDE SEQUENCE [LARGE SCALE GENOMIC DNA]</scope>
    <source>
        <strain evidence="3">cv. DUN x IM62</strain>
    </source>
</reference>
<keyword evidence="3" id="KW-1185">Reference proteome</keyword>
<dbReference type="AlphaFoldDB" id="A0A022R817"/>
<feature type="signal peptide" evidence="1">
    <location>
        <begin position="1"/>
        <end position="25"/>
    </location>
</feature>
<organism evidence="2 3">
    <name type="scientific">Erythranthe guttata</name>
    <name type="common">Yellow monkey flower</name>
    <name type="synonym">Mimulus guttatus</name>
    <dbReference type="NCBI Taxonomy" id="4155"/>
    <lineage>
        <taxon>Eukaryota</taxon>
        <taxon>Viridiplantae</taxon>
        <taxon>Streptophyta</taxon>
        <taxon>Embryophyta</taxon>
        <taxon>Tracheophyta</taxon>
        <taxon>Spermatophyta</taxon>
        <taxon>Magnoliopsida</taxon>
        <taxon>eudicotyledons</taxon>
        <taxon>Gunneridae</taxon>
        <taxon>Pentapetalae</taxon>
        <taxon>asterids</taxon>
        <taxon>lamiids</taxon>
        <taxon>Lamiales</taxon>
        <taxon>Phrymaceae</taxon>
        <taxon>Erythranthe</taxon>
    </lineage>
</organism>
<keyword evidence="1" id="KW-0732">Signal</keyword>
<evidence type="ECO:0000313" key="3">
    <source>
        <dbReference type="Proteomes" id="UP000030748"/>
    </source>
</evidence>
<accession>A0A022R817</accession>
<name>A0A022R817_ERYGU</name>
<dbReference type="eggNOG" id="ENOG502R1QC">
    <property type="taxonomic scope" value="Eukaryota"/>
</dbReference>
<feature type="chain" id="PRO_5001504927" description="Neprosin activation peptide domain-containing protein" evidence="1">
    <location>
        <begin position="26"/>
        <end position="105"/>
    </location>
</feature>
<protein>
    <recommendedName>
        <fullName evidence="4">Neprosin activation peptide domain-containing protein</fullName>
    </recommendedName>
</protein>
<dbReference type="EMBL" id="KI630592">
    <property type="protein sequence ID" value="EYU36159.1"/>
    <property type="molecule type" value="Genomic_DNA"/>
</dbReference>
<evidence type="ECO:0000256" key="1">
    <source>
        <dbReference type="SAM" id="SignalP"/>
    </source>
</evidence>
<dbReference type="PANTHER" id="PTHR36619">
    <property type="entry name" value="OS04G0208900 PROTEIN"/>
    <property type="match status" value="1"/>
</dbReference>
<dbReference type="PANTHER" id="PTHR36619:SF2">
    <property type="entry name" value="OS04G0208900 PROTEIN"/>
    <property type="match status" value="1"/>
</dbReference>
<dbReference type="PhylomeDB" id="A0A022R817"/>
<evidence type="ECO:0000313" key="2">
    <source>
        <dbReference type="EMBL" id="EYU36159.1"/>
    </source>
</evidence>
<gene>
    <name evidence="2" type="ORF">MIMGU_mgv1a024668mg</name>
</gene>
<proteinExistence type="predicted"/>
<dbReference type="Proteomes" id="UP000030748">
    <property type="component" value="Unassembled WGS sequence"/>
</dbReference>